<comment type="caution">
    <text evidence="8">The sequence shown here is derived from an EMBL/GenBank/DDBJ whole genome shotgun (WGS) entry which is preliminary data.</text>
</comment>
<keyword evidence="2 6" id="KW-0812">Transmembrane</keyword>
<accession>A0A853C2H3</accession>
<feature type="region of interest" description="Disordered" evidence="5">
    <location>
        <begin position="1"/>
        <end position="79"/>
    </location>
</feature>
<feature type="compositionally biased region" description="Low complexity" evidence="5">
    <location>
        <begin position="48"/>
        <end position="79"/>
    </location>
</feature>
<evidence type="ECO:0000256" key="1">
    <source>
        <dbReference type="ARBA" id="ARBA00004141"/>
    </source>
</evidence>
<dbReference type="InterPro" id="IPR007829">
    <property type="entry name" value="TM2"/>
</dbReference>
<dbReference type="Pfam" id="PF05154">
    <property type="entry name" value="TM2"/>
    <property type="match status" value="1"/>
</dbReference>
<feature type="compositionally biased region" description="Pro residues" evidence="5">
    <location>
        <begin position="36"/>
        <end position="47"/>
    </location>
</feature>
<evidence type="ECO:0000259" key="7">
    <source>
        <dbReference type="Pfam" id="PF05154"/>
    </source>
</evidence>
<protein>
    <recommendedName>
        <fullName evidence="7">TM2 domain-containing protein</fullName>
    </recommendedName>
</protein>
<feature type="transmembrane region" description="Helical" evidence="6">
    <location>
        <begin position="119"/>
        <end position="139"/>
    </location>
</feature>
<evidence type="ECO:0000256" key="6">
    <source>
        <dbReference type="SAM" id="Phobius"/>
    </source>
</evidence>
<feature type="compositionally biased region" description="Pro residues" evidence="5">
    <location>
        <begin position="9"/>
        <end position="27"/>
    </location>
</feature>
<dbReference type="Proteomes" id="UP000530424">
    <property type="component" value="Unassembled WGS sequence"/>
</dbReference>
<dbReference type="RefSeq" id="WP_179667417.1">
    <property type="nucleotide sequence ID" value="NZ_JACCFP010000001.1"/>
</dbReference>
<dbReference type="GO" id="GO:0016020">
    <property type="term" value="C:membrane"/>
    <property type="evidence" value="ECO:0007669"/>
    <property type="project" value="UniProtKB-SubCell"/>
</dbReference>
<reference evidence="8 9" key="1">
    <citation type="submission" date="2020-07" db="EMBL/GenBank/DDBJ databases">
        <title>Sequencing the genomes of 1000 actinobacteria strains.</title>
        <authorList>
            <person name="Klenk H.-P."/>
        </authorList>
    </citation>
    <scope>NUCLEOTIDE SEQUENCE [LARGE SCALE GENOMIC DNA]</scope>
    <source>
        <strain evidence="8 9">DSM 103833</strain>
    </source>
</reference>
<gene>
    <name evidence="8" type="ORF">HNR19_001580</name>
</gene>
<evidence type="ECO:0000256" key="4">
    <source>
        <dbReference type="ARBA" id="ARBA00023136"/>
    </source>
</evidence>
<name>A0A853C2H3_9ACTN</name>
<keyword evidence="3 6" id="KW-1133">Transmembrane helix</keyword>
<sequence length="160" mass="16805">MTEPGSNEPQPPYGEQPPQPYEPPTYQPPTYEAPQAPQPPQAPPPPGYANYGAQPSPGVPYGQPGPYGAPMGQPGAPYGVHPVTGVPYSDKQKLVAGLLQIFLGGFGIGRFYIGDTQTGVLQIIVTILTCGIGSLWGLIDGILMLTGEPTDSQGRPLRPN</sequence>
<evidence type="ECO:0000256" key="5">
    <source>
        <dbReference type="SAM" id="MobiDB-lite"/>
    </source>
</evidence>
<evidence type="ECO:0000313" key="9">
    <source>
        <dbReference type="Proteomes" id="UP000530424"/>
    </source>
</evidence>
<dbReference type="EMBL" id="JACCFP010000001">
    <property type="protein sequence ID" value="NYJ00882.1"/>
    <property type="molecule type" value="Genomic_DNA"/>
</dbReference>
<dbReference type="AlphaFoldDB" id="A0A853C2H3"/>
<feature type="domain" description="TM2" evidence="7">
    <location>
        <begin position="90"/>
        <end position="142"/>
    </location>
</feature>
<comment type="subcellular location">
    <subcellularLocation>
        <location evidence="1">Membrane</location>
        <topology evidence="1">Multi-pass membrane protein</topology>
    </subcellularLocation>
</comment>
<evidence type="ECO:0000256" key="2">
    <source>
        <dbReference type="ARBA" id="ARBA00022692"/>
    </source>
</evidence>
<evidence type="ECO:0000313" key="8">
    <source>
        <dbReference type="EMBL" id="NYJ00882.1"/>
    </source>
</evidence>
<evidence type="ECO:0000256" key="3">
    <source>
        <dbReference type="ARBA" id="ARBA00022989"/>
    </source>
</evidence>
<proteinExistence type="predicted"/>
<feature type="transmembrane region" description="Helical" evidence="6">
    <location>
        <begin position="94"/>
        <end position="113"/>
    </location>
</feature>
<organism evidence="8 9">
    <name type="scientific">Nocardioides thalensis</name>
    <dbReference type="NCBI Taxonomy" id="1914755"/>
    <lineage>
        <taxon>Bacteria</taxon>
        <taxon>Bacillati</taxon>
        <taxon>Actinomycetota</taxon>
        <taxon>Actinomycetes</taxon>
        <taxon>Propionibacteriales</taxon>
        <taxon>Nocardioidaceae</taxon>
        <taxon>Nocardioides</taxon>
    </lineage>
</organism>
<keyword evidence="9" id="KW-1185">Reference proteome</keyword>
<keyword evidence="4 6" id="KW-0472">Membrane</keyword>